<keyword evidence="5" id="KW-1185">Reference proteome</keyword>
<feature type="region of interest" description="Disordered" evidence="2">
    <location>
        <begin position="23"/>
        <end position="74"/>
    </location>
</feature>
<keyword evidence="1" id="KW-0040">ANK repeat</keyword>
<organism evidence="3">
    <name type="scientific">Cladocopium goreaui</name>
    <dbReference type="NCBI Taxonomy" id="2562237"/>
    <lineage>
        <taxon>Eukaryota</taxon>
        <taxon>Sar</taxon>
        <taxon>Alveolata</taxon>
        <taxon>Dinophyceae</taxon>
        <taxon>Suessiales</taxon>
        <taxon>Symbiodiniaceae</taxon>
        <taxon>Cladocopium</taxon>
    </lineage>
</organism>
<dbReference type="InterPro" id="IPR002110">
    <property type="entry name" value="Ankyrin_rpt"/>
</dbReference>
<dbReference type="EMBL" id="CAMXCT030000073">
    <property type="protein sequence ID" value="CAL4760723.1"/>
    <property type="molecule type" value="Genomic_DNA"/>
</dbReference>
<dbReference type="InterPro" id="IPR036770">
    <property type="entry name" value="Ankyrin_rpt-contain_sf"/>
</dbReference>
<reference evidence="4" key="2">
    <citation type="submission" date="2024-04" db="EMBL/GenBank/DDBJ databases">
        <authorList>
            <person name="Chen Y."/>
            <person name="Shah S."/>
            <person name="Dougan E. K."/>
            <person name="Thang M."/>
            <person name="Chan C."/>
        </authorList>
    </citation>
    <scope>NUCLEOTIDE SEQUENCE [LARGE SCALE GENOMIC DNA]</scope>
</reference>
<dbReference type="Pfam" id="PF00023">
    <property type="entry name" value="Ank"/>
    <property type="match status" value="1"/>
</dbReference>
<accession>A0A9P1BHC5</accession>
<dbReference type="EMBL" id="CAMXCT010000073">
    <property type="protein sequence ID" value="CAI3973411.1"/>
    <property type="molecule type" value="Genomic_DNA"/>
</dbReference>
<proteinExistence type="predicted"/>
<protein>
    <submittedName>
        <fullName evidence="3">Uncharacterized protein</fullName>
    </submittedName>
</protein>
<dbReference type="AlphaFoldDB" id="A0A9P1BHC5"/>
<evidence type="ECO:0000313" key="5">
    <source>
        <dbReference type="Proteomes" id="UP001152797"/>
    </source>
</evidence>
<name>A0A9P1BHC5_9DINO</name>
<dbReference type="SUPFAM" id="SSF48403">
    <property type="entry name" value="Ankyrin repeat"/>
    <property type="match status" value="1"/>
</dbReference>
<dbReference type="Proteomes" id="UP001152797">
    <property type="component" value="Unassembled WGS sequence"/>
</dbReference>
<gene>
    <name evidence="3" type="ORF">C1SCF055_LOCUS1919</name>
</gene>
<dbReference type="EMBL" id="CAMXCT020000073">
    <property type="protein sequence ID" value="CAL1126786.1"/>
    <property type="molecule type" value="Genomic_DNA"/>
</dbReference>
<sequence length="198" mass="22395">MKYHEVETGLKSRVVISQLRQACTTPPSPHQDLLVRLPDLPGAVGPQDPRDPRDQGRSRPDSSHRSESPNPTCGKLHRLAREKKDEKKLEEFLAKYHFEDVEGDCALPLRSRPLCLFFSTPERFFPIHVASQEGNLRVVHMLLQHKVDPQQKTSRGRTALAVAKASFERRELPGHLGIISLLQNNVQFLSARDLKSQG</sequence>
<comment type="caution">
    <text evidence="3">The sequence shown here is derived from an EMBL/GenBank/DDBJ whole genome shotgun (WGS) entry which is preliminary data.</text>
</comment>
<evidence type="ECO:0000313" key="4">
    <source>
        <dbReference type="EMBL" id="CAL1126786.1"/>
    </source>
</evidence>
<dbReference type="OrthoDB" id="436192at2759"/>
<evidence type="ECO:0000256" key="1">
    <source>
        <dbReference type="PROSITE-ProRule" id="PRU00023"/>
    </source>
</evidence>
<feature type="compositionally biased region" description="Basic and acidic residues" evidence="2">
    <location>
        <begin position="48"/>
        <end position="67"/>
    </location>
</feature>
<dbReference type="Gene3D" id="1.25.40.20">
    <property type="entry name" value="Ankyrin repeat-containing domain"/>
    <property type="match status" value="1"/>
</dbReference>
<evidence type="ECO:0000256" key="2">
    <source>
        <dbReference type="SAM" id="MobiDB-lite"/>
    </source>
</evidence>
<reference evidence="3" key="1">
    <citation type="submission" date="2022-10" db="EMBL/GenBank/DDBJ databases">
        <authorList>
            <person name="Chen Y."/>
            <person name="Dougan E. K."/>
            <person name="Chan C."/>
            <person name="Rhodes N."/>
            <person name="Thang M."/>
        </authorList>
    </citation>
    <scope>NUCLEOTIDE SEQUENCE</scope>
</reference>
<feature type="repeat" description="ANK" evidence="1">
    <location>
        <begin position="122"/>
        <end position="154"/>
    </location>
</feature>
<evidence type="ECO:0000313" key="3">
    <source>
        <dbReference type="EMBL" id="CAI3973411.1"/>
    </source>
</evidence>
<dbReference type="PROSITE" id="PS50088">
    <property type="entry name" value="ANK_REPEAT"/>
    <property type="match status" value="1"/>
</dbReference>